<dbReference type="EMBL" id="PISE01000003">
    <property type="protein sequence ID" value="PKG25594.1"/>
    <property type="molecule type" value="Genomic_DNA"/>
</dbReference>
<proteinExistence type="predicted"/>
<evidence type="ECO:0000313" key="2">
    <source>
        <dbReference type="Proteomes" id="UP000233375"/>
    </source>
</evidence>
<dbReference type="OrthoDB" id="2907209at2"/>
<organism evidence="1 2">
    <name type="scientific">Niallia nealsonii</name>
    <dbReference type="NCBI Taxonomy" id="115979"/>
    <lineage>
        <taxon>Bacteria</taxon>
        <taxon>Bacillati</taxon>
        <taxon>Bacillota</taxon>
        <taxon>Bacilli</taxon>
        <taxon>Bacillales</taxon>
        <taxon>Bacillaceae</taxon>
        <taxon>Niallia</taxon>
    </lineage>
</organism>
<keyword evidence="2" id="KW-1185">Reference proteome</keyword>
<dbReference type="Proteomes" id="UP000233375">
    <property type="component" value="Unassembled WGS sequence"/>
</dbReference>
<sequence>MEELYDQIYQSVYNHLKSVEKINKEELTEVDAEKVERMEMALQASKDILENMLIPGKKLNFIYEKGSLHLEIFAEEKEDE</sequence>
<dbReference type="AlphaFoldDB" id="A0A2N0Z7X2"/>
<dbReference type="RefSeq" id="WP_101175318.1">
    <property type="nucleotide sequence ID" value="NZ_PISE01000003.1"/>
</dbReference>
<protein>
    <submittedName>
        <fullName evidence="1">Uncharacterized protein</fullName>
    </submittedName>
</protein>
<evidence type="ECO:0000313" key="1">
    <source>
        <dbReference type="EMBL" id="PKG25594.1"/>
    </source>
</evidence>
<gene>
    <name evidence="1" type="ORF">CWS01_01760</name>
</gene>
<name>A0A2N0Z7X2_9BACI</name>
<accession>A0A2N0Z7X2</accession>
<comment type="caution">
    <text evidence="1">The sequence shown here is derived from an EMBL/GenBank/DDBJ whole genome shotgun (WGS) entry which is preliminary data.</text>
</comment>
<reference evidence="1 2" key="1">
    <citation type="journal article" date="2003" name="Int. J. Syst. Evol. Microbiol.">
        <title>Bacillus nealsonii sp. nov., isolated from a spacecraft-assembly facility, whose spores are gamma-radiation resistant.</title>
        <authorList>
            <person name="Venkateswaran K."/>
            <person name="Kempf M."/>
            <person name="Chen F."/>
            <person name="Satomi M."/>
            <person name="Nicholson W."/>
            <person name="Kern R."/>
        </authorList>
    </citation>
    <scope>NUCLEOTIDE SEQUENCE [LARGE SCALE GENOMIC DNA]</scope>
    <source>
        <strain evidence="1 2">FO-92</strain>
    </source>
</reference>